<dbReference type="Proteomes" id="UP001065549">
    <property type="component" value="Unassembled WGS sequence"/>
</dbReference>
<keyword evidence="1" id="KW-0812">Transmembrane</keyword>
<keyword evidence="1" id="KW-0472">Membrane</keyword>
<keyword evidence="3" id="KW-1185">Reference proteome</keyword>
<name>A0A9J6QLD0_9FIRM</name>
<protein>
    <recommendedName>
        <fullName evidence="4">DUF4367 domain-containing protein</fullName>
    </recommendedName>
</protein>
<reference evidence="2" key="1">
    <citation type="submission" date="2022-09" db="EMBL/GenBank/DDBJ databases">
        <title>Culturomic study of gut microbiota in children with autism spectrum disorder.</title>
        <authorList>
            <person name="Efimov B.A."/>
            <person name="Chaplin A.V."/>
            <person name="Sokolova S.R."/>
            <person name="Pikina A.P."/>
            <person name="Korzhanova M."/>
            <person name="Belova V."/>
            <person name="Korostin D."/>
        </authorList>
    </citation>
    <scope>NUCLEOTIDE SEQUENCE</scope>
    <source>
        <strain evidence="2">ASD5510</strain>
    </source>
</reference>
<organism evidence="2 3">
    <name type="scientific">Hominibacterium faecale</name>
    <dbReference type="NCBI Taxonomy" id="2839743"/>
    <lineage>
        <taxon>Bacteria</taxon>
        <taxon>Bacillati</taxon>
        <taxon>Bacillota</taxon>
        <taxon>Clostridia</taxon>
        <taxon>Peptostreptococcales</taxon>
        <taxon>Anaerovoracaceae</taxon>
        <taxon>Hominibacterium</taxon>
    </lineage>
</organism>
<evidence type="ECO:0000256" key="1">
    <source>
        <dbReference type="SAM" id="Phobius"/>
    </source>
</evidence>
<sequence>MTKLYELMASVEEEQVCDKIGTEKLERTEAEAITCGVLRKIQNEKEGRAMPGKKRSRSRRVCILAAALVGLLAFGAVAYATELFGFGKVIYLGEETQTVSLKDSNQYKAMKEYREYVENLPPEELKKLSQEQAAATKGAMTDESYTRHSFAPEKAAELCKKYNLKYDEKDIFTKTAAETFEKSGTGNFLGSFPDNGKGQYSYTENGSVSIIMDGNTYCDFSCTPNDVFSGINGLALSLSDDVKNVEQWDYVTKSGYTVKCSMYQDGTKEDDNQSEIYEVVIPAGNYVVTMCMADELKEGKGTYSKKKLETMIEQLDLKQLK</sequence>
<dbReference type="EMBL" id="JAOSHN010000003">
    <property type="protein sequence ID" value="MCU7378288.1"/>
    <property type="molecule type" value="Genomic_DNA"/>
</dbReference>
<dbReference type="AlphaFoldDB" id="A0A9J6QLD0"/>
<accession>A0A9J6QLD0</accession>
<feature type="transmembrane region" description="Helical" evidence="1">
    <location>
        <begin position="61"/>
        <end position="80"/>
    </location>
</feature>
<comment type="caution">
    <text evidence="2">The sequence shown here is derived from an EMBL/GenBank/DDBJ whole genome shotgun (WGS) entry which is preliminary data.</text>
</comment>
<evidence type="ECO:0000313" key="3">
    <source>
        <dbReference type="Proteomes" id="UP001065549"/>
    </source>
</evidence>
<proteinExistence type="predicted"/>
<evidence type="ECO:0008006" key="4">
    <source>
        <dbReference type="Google" id="ProtNLM"/>
    </source>
</evidence>
<evidence type="ECO:0000313" key="2">
    <source>
        <dbReference type="EMBL" id="MCU7378288.1"/>
    </source>
</evidence>
<gene>
    <name evidence="2" type="ORF">OBO34_07955</name>
</gene>
<keyword evidence="1" id="KW-1133">Transmembrane helix</keyword>
<dbReference type="RefSeq" id="WP_227755355.1">
    <property type="nucleotide sequence ID" value="NZ_JAOSHN010000003.1"/>
</dbReference>